<keyword evidence="2" id="KW-0812">Transmembrane</keyword>
<reference evidence="3" key="1">
    <citation type="submission" date="2021-09" db="EMBL/GenBank/DDBJ databases">
        <authorList>
            <consortium name="Pathogen Informatics"/>
        </authorList>
    </citation>
    <scope>NUCLEOTIDE SEQUENCE</scope>
    <source>
        <strain evidence="3">PvW1</strain>
    </source>
</reference>
<proteinExistence type="predicted"/>
<dbReference type="Proteomes" id="UP000779233">
    <property type="component" value="Unassembled WGS sequence"/>
</dbReference>
<feature type="compositionally biased region" description="Polar residues" evidence="1">
    <location>
        <begin position="300"/>
        <end position="311"/>
    </location>
</feature>
<feature type="compositionally biased region" description="Polar residues" evidence="1">
    <location>
        <begin position="211"/>
        <end position="221"/>
    </location>
</feature>
<keyword evidence="2" id="KW-0472">Membrane</keyword>
<comment type="caution">
    <text evidence="3">The sequence shown here is derived from an EMBL/GenBank/DDBJ whole genome shotgun (WGS) entry which is preliminary data.</text>
</comment>
<keyword evidence="2" id="KW-1133">Transmembrane helix</keyword>
<feature type="transmembrane region" description="Helical" evidence="2">
    <location>
        <begin position="437"/>
        <end position="457"/>
    </location>
</feature>
<feature type="compositionally biased region" description="Low complexity" evidence="1">
    <location>
        <begin position="345"/>
        <end position="359"/>
    </location>
</feature>
<dbReference type="EMBL" id="CAJZCX010000010">
    <property type="protein sequence ID" value="CAG9479575.1"/>
    <property type="molecule type" value="Genomic_DNA"/>
</dbReference>
<evidence type="ECO:0000256" key="2">
    <source>
        <dbReference type="SAM" id="Phobius"/>
    </source>
</evidence>
<feature type="compositionally biased region" description="Polar residues" evidence="1">
    <location>
        <begin position="335"/>
        <end position="344"/>
    </location>
</feature>
<organism evidence="3 4">
    <name type="scientific">Plasmodium vivax</name>
    <name type="common">malaria parasite P. vivax</name>
    <dbReference type="NCBI Taxonomy" id="5855"/>
    <lineage>
        <taxon>Eukaryota</taxon>
        <taxon>Sar</taxon>
        <taxon>Alveolata</taxon>
        <taxon>Apicomplexa</taxon>
        <taxon>Aconoidasida</taxon>
        <taxon>Haemosporida</taxon>
        <taxon>Plasmodiidae</taxon>
        <taxon>Plasmodium</taxon>
        <taxon>Plasmodium (Plasmodium)</taxon>
    </lineage>
</organism>
<name>A0A8S4HC01_PLAVI</name>
<feature type="compositionally biased region" description="Polar residues" evidence="1">
    <location>
        <begin position="171"/>
        <end position="188"/>
    </location>
</feature>
<evidence type="ECO:0000313" key="3">
    <source>
        <dbReference type="EMBL" id="CAG9479575.1"/>
    </source>
</evidence>
<gene>
    <name evidence="3" type="ORF">PVW1_050006500</name>
</gene>
<feature type="compositionally biased region" description="Polar residues" evidence="1">
    <location>
        <begin position="138"/>
        <end position="148"/>
    </location>
</feature>
<feature type="region of interest" description="Disordered" evidence="1">
    <location>
        <begin position="267"/>
        <end position="361"/>
    </location>
</feature>
<sequence length="502" mass="54637">MGWPFGRYNIISNLYNRYNDAPCMNTYATIKSDIIQKIEDFEKATHDNFYEQWDQLNKHIIQKDKELSECYKKRYVNSKLNDDDTIKNFKSRCNRDRTCNNRATAATKPTITKVPAQRTCKGCNNESPPTVDIKSKSKFSSGAANPQSSERDVSQEQGQNPADGQKPRQESVVSQSQPITMPSESSVGTHDKASQKIVNHQPATSGVAEAQEQQLNASAHSGISKLGSPPSDHSSQRISEEISDLTFTTTGKNLVEKGIQTNEHSRNLLDTKHSASQDSVSKIVAGGTGDDKDSIRETSHNVSPIVSTPGSVQHVDENLLPTANDSGSHSSLSSDPKNTVSEEISSAAHASTTSSDAGAKGITDVDISTSVGAPDGEGKIVKDCHDYPHGSEGSCIGTTYGTSQKAEITSDNNNDILGTLSHVFEVIQENKDNMIKASAPMGIVMLLGLLFKYTPLWRVLTKKNRKKGAGIIEELNSVVQEPSIMDDERSIPFSYGAFEYSS</sequence>
<feature type="region of interest" description="Disordered" evidence="1">
    <location>
        <begin position="118"/>
        <end position="237"/>
    </location>
</feature>
<dbReference type="AlphaFoldDB" id="A0A8S4HC01"/>
<evidence type="ECO:0000313" key="4">
    <source>
        <dbReference type="Proteomes" id="UP000779233"/>
    </source>
</evidence>
<evidence type="ECO:0000256" key="1">
    <source>
        <dbReference type="SAM" id="MobiDB-lite"/>
    </source>
</evidence>
<feature type="compositionally biased region" description="Basic and acidic residues" evidence="1">
    <location>
        <begin position="289"/>
        <end position="299"/>
    </location>
</feature>
<accession>A0A8S4HC01</accession>
<dbReference type="VEuPathDB" id="PlasmoDB:PVPAM_080009300"/>
<protein>
    <submittedName>
        <fullName evidence="3">(malaria parasite P. vivax) hypothetical protein</fullName>
    </submittedName>
</protein>